<keyword evidence="3" id="KW-0479">Metal-binding</keyword>
<dbReference type="PANTHER" id="PTHR37418">
    <property type="entry name" value="3-KETO-5-AMINOHEXANOATE CLEAVAGE ENZYME-RELATED"/>
    <property type="match status" value="1"/>
</dbReference>
<keyword evidence="2 5" id="KW-0808">Transferase</keyword>
<dbReference type="InterPro" id="IPR008567">
    <property type="entry name" value="BKACE"/>
</dbReference>
<evidence type="ECO:0000256" key="2">
    <source>
        <dbReference type="ARBA" id="ARBA00022679"/>
    </source>
</evidence>
<accession>A0A645AMH9</accession>
<gene>
    <name evidence="5" type="primary">kce_12</name>
    <name evidence="5" type="ORF">SDC9_97578</name>
</gene>
<dbReference type="EC" id="2.3.1.247" evidence="5"/>
<keyword evidence="4" id="KW-0862">Zinc</keyword>
<dbReference type="GO" id="GO:0046872">
    <property type="term" value="F:metal ion binding"/>
    <property type="evidence" value="ECO:0007669"/>
    <property type="project" value="UniProtKB-KW"/>
</dbReference>
<reference evidence="5" key="1">
    <citation type="submission" date="2019-08" db="EMBL/GenBank/DDBJ databases">
        <authorList>
            <person name="Kucharzyk K."/>
            <person name="Murdoch R.W."/>
            <person name="Higgins S."/>
            <person name="Loffler F."/>
        </authorList>
    </citation>
    <scope>NUCLEOTIDE SEQUENCE</scope>
</reference>
<evidence type="ECO:0000313" key="5">
    <source>
        <dbReference type="EMBL" id="MPM50834.1"/>
    </source>
</evidence>
<dbReference type="GO" id="GO:0043720">
    <property type="term" value="F:3-keto-5-aminohexanoate cleavage activity"/>
    <property type="evidence" value="ECO:0007669"/>
    <property type="project" value="InterPro"/>
</dbReference>
<comment type="cofactor">
    <cofactor evidence="1">
        <name>Zn(2+)</name>
        <dbReference type="ChEBI" id="CHEBI:29105"/>
    </cofactor>
</comment>
<evidence type="ECO:0000256" key="4">
    <source>
        <dbReference type="ARBA" id="ARBA00022833"/>
    </source>
</evidence>
<sequence>MKQNKVILTAAITGAVHVSSMSPNLPITPEQIIDQSVDAWAAGAAVVHIHARVPETGEPSSDPNLMRTIISGIKERCDVIICITTGASQMMTLTERLSPIPAFKPELASCNAGSMNFVLAGLVPQLRPDGPAWERTYLEGTKDNVFTNTYAGLEQYISTMQACGTIPEFEVYDAGMINNIAYFQKSGLLKSPVYVQFVLGIQGGMPATVDNLVFLRNTAEKQLTGFHWSVAAAGRHQFPMIAAAMAMGGGARVGLEDNLYIRPGVLAASNAEQITAAAQLAGILGRKPATPDEAREILHLKGIKNVEY</sequence>
<dbReference type="InterPro" id="IPR013785">
    <property type="entry name" value="Aldolase_TIM"/>
</dbReference>
<dbReference type="PANTHER" id="PTHR37418:SF2">
    <property type="entry name" value="3-KETO-5-AMINOHEXANOATE CLEAVAGE ENZYME"/>
    <property type="match status" value="1"/>
</dbReference>
<dbReference type="Pfam" id="PF05853">
    <property type="entry name" value="BKACE"/>
    <property type="match status" value="1"/>
</dbReference>
<comment type="caution">
    <text evidence="5">The sequence shown here is derived from an EMBL/GenBank/DDBJ whole genome shotgun (WGS) entry which is preliminary data.</text>
</comment>
<name>A0A645AMH9_9ZZZZ</name>
<evidence type="ECO:0000256" key="3">
    <source>
        <dbReference type="ARBA" id="ARBA00022723"/>
    </source>
</evidence>
<proteinExistence type="predicted"/>
<dbReference type="Gene3D" id="3.20.20.70">
    <property type="entry name" value="Aldolase class I"/>
    <property type="match status" value="1"/>
</dbReference>
<dbReference type="AlphaFoldDB" id="A0A645AMH9"/>
<dbReference type="EMBL" id="VSSQ01013149">
    <property type="protein sequence ID" value="MPM50834.1"/>
    <property type="molecule type" value="Genomic_DNA"/>
</dbReference>
<organism evidence="5">
    <name type="scientific">bioreactor metagenome</name>
    <dbReference type="NCBI Taxonomy" id="1076179"/>
    <lineage>
        <taxon>unclassified sequences</taxon>
        <taxon>metagenomes</taxon>
        <taxon>ecological metagenomes</taxon>
    </lineage>
</organism>
<protein>
    <submittedName>
        <fullName evidence="5">3-keto-5-aminohexanoate cleavage enzyme</fullName>
        <ecNumber evidence="5">2.3.1.247</ecNumber>
    </submittedName>
</protein>
<keyword evidence="5" id="KW-0012">Acyltransferase</keyword>
<evidence type="ECO:0000256" key="1">
    <source>
        <dbReference type="ARBA" id="ARBA00001947"/>
    </source>
</evidence>